<dbReference type="Pfam" id="PF07298">
    <property type="entry name" value="NnrU"/>
    <property type="match status" value="1"/>
</dbReference>
<feature type="transmembrane region" description="Helical" evidence="5">
    <location>
        <begin position="159"/>
        <end position="179"/>
    </location>
</feature>
<comment type="caution">
    <text evidence="7">The sequence shown here is derived from an EMBL/GenBank/DDBJ whole genome shotgun (WGS) entry which is preliminary data.</text>
</comment>
<evidence type="ECO:0000256" key="4">
    <source>
        <dbReference type="ARBA" id="ARBA00023136"/>
    </source>
</evidence>
<feature type="domain" description="NnrU" evidence="6">
    <location>
        <begin position="3"/>
        <end position="188"/>
    </location>
</feature>
<feature type="transmembrane region" description="Helical" evidence="5">
    <location>
        <begin position="40"/>
        <end position="60"/>
    </location>
</feature>
<dbReference type="EMBL" id="JBHUHX010000036">
    <property type="protein sequence ID" value="MFD2112764.1"/>
    <property type="molecule type" value="Genomic_DNA"/>
</dbReference>
<keyword evidence="8" id="KW-1185">Reference proteome</keyword>
<protein>
    <submittedName>
        <fullName evidence="7">NnrU family protein</fullName>
    </submittedName>
</protein>
<evidence type="ECO:0000256" key="1">
    <source>
        <dbReference type="ARBA" id="ARBA00004141"/>
    </source>
</evidence>
<keyword evidence="4 5" id="KW-0472">Membrane</keyword>
<dbReference type="InterPro" id="IPR009915">
    <property type="entry name" value="NnrU_dom"/>
</dbReference>
<reference evidence="8" key="1">
    <citation type="journal article" date="2019" name="Int. J. Syst. Evol. Microbiol.">
        <title>The Global Catalogue of Microorganisms (GCM) 10K type strain sequencing project: providing services to taxonomists for standard genome sequencing and annotation.</title>
        <authorList>
            <consortium name="The Broad Institute Genomics Platform"/>
            <consortium name="The Broad Institute Genome Sequencing Center for Infectious Disease"/>
            <person name="Wu L."/>
            <person name="Ma J."/>
        </authorList>
    </citation>
    <scope>NUCLEOTIDE SEQUENCE [LARGE SCALE GENOMIC DNA]</scope>
    <source>
        <strain evidence="8">KACC 12597</strain>
    </source>
</reference>
<sequence length="190" mass="20582">MAVLILGLILFLGTHSISIIKPDLRGNIVARFGVVPWQAVYAILSLIGFMLILSGFGMAGQSPILVYDPATWMRHITLLLMLPVFPLLFAAYLPGRIQTAVKHPMLLAVKIWAFAHLLANGTLADILLFGAFLAWAVADRISLKHRVGPPVQGAPPSPLNDAIAIVGGLLFYLLFMFWLHKALIGVAPIG</sequence>
<comment type="subcellular location">
    <subcellularLocation>
        <location evidence="1">Membrane</location>
        <topology evidence="1">Multi-pass membrane protein</topology>
    </subcellularLocation>
</comment>
<evidence type="ECO:0000313" key="7">
    <source>
        <dbReference type="EMBL" id="MFD2112764.1"/>
    </source>
</evidence>
<feature type="transmembrane region" description="Helical" evidence="5">
    <location>
        <begin position="72"/>
        <end position="93"/>
    </location>
</feature>
<keyword evidence="3 5" id="KW-1133">Transmembrane helix</keyword>
<accession>A0ABW4Y9S3</accession>
<gene>
    <name evidence="7" type="ORF">ACFSJC_13030</name>
</gene>
<organism evidence="7 8">
    <name type="scientific">Thiorhodococcus fuscus</name>
    <dbReference type="NCBI Taxonomy" id="527200"/>
    <lineage>
        <taxon>Bacteria</taxon>
        <taxon>Pseudomonadati</taxon>
        <taxon>Pseudomonadota</taxon>
        <taxon>Gammaproteobacteria</taxon>
        <taxon>Chromatiales</taxon>
        <taxon>Chromatiaceae</taxon>
        <taxon>Thiorhodococcus</taxon>
    </lineage>
</organism>
<proteinExistence type="predicted"/>
<dbReference type="Proteomes" id="UP001597337">
    <property type="component" value="Unassembled WGS sequence"/>
</dbReference>
<evidence type="ECO:0000256" key="5">
    <source>
        <dbReference type="SAM" id="Phobius"/>
    </source>
</evidence>
<evidence type="ECO:0000259" key="6">
    <source>
        <dbReference type="Pfam" id="PF07298"/>
    </source>
</evidence>
<feature type="transmembrane region" description="Helical" evidence="5">
    <location>
        <begin position="113"/>
        <end position="138"/>
    </location>
</feature>
<name>A0ABW4Y9S3_9GAMM</name>
<dbReference type="RefSeq" id="WP_386027343.1">
    <property type="nucleotide sequence ID" value="NZ_JBHUHX010000036.1"/>
</dbReference>
<evidence type="ECO:0000256" key="2">
    <source>
        <dbReference type="ARBA" id="ARBA00022692"/>
    </source>
</evidence>
<evidence type="ECO:0000256" key="3">
    <source>
        <dbReference type="ARBA" id="ARBA00022989"/>
    </source>
</evidence>
<keyword evidence="2 5" id="KW-0812">Transmembrane</keyword>
<evidence type="ECO:0000313" key="8">
    <source>
        <dbReference type="Proteomes" id="UP001597337"/>
    </source>
</evidence>